<dbReference type="GO" id="GO:0047151">
    <property type="term" value="F:tRNA (uracil(54)-C5)-methyltransferase activity, 5,10-methylenetetrahydrofolate-dependent"/>
    <property type="evidence" value="ECO:0007669"/>
    <property type="project" value="UniProtKB-EC"/>
</dbReference>
<dbReference type="InterPro" id="IPR040131">
    <property type="entry name" value="MnmG_N"/>
</dbReference>
<evidence type="ECO:0000256" key="8">
    <source>
        <dbReference type="ARBA" id="ARBA00022857"/>
    </source>
</evidence>
<comment type="catalytic activity">
    <reaction evidence="10">
        <text>uridine(54) in tRNA + (6R)-5,10-methylene-5,6,7,8-tetrahydrofolate + NADPH + H(+) = 5-methyluridine(54) in tRNA + (6S)-5,6,7,8-tetrahydrofolate + NADP(+)</text>
        <dbReference type="Rhea" id="RHEA:62372"/>
        <dbReference type="Rhea" id="RHEA-COMP:10167"/>
        <dbReference type="Rhea" id="RHEA-COMP:10193"/>
        <dbReference type="ChEBI" id="CHEBI:15378"/>
        <dbReference type="ChEBI" id="CHEBI:15636"/>
        <dbReference type="ChEBI" id="CHEBI:57453"/>
        <dbReference type="ChEBI" id="CHEBI:57783"/>
        <dbReference type="ChEBI" id="CHEBI:58349"/>
        <dbReference type="ChEBI" id="CHEBI:65315"/>
        <dbReference type="ChEBI" id="CHEBI:74447"/>
        <dbReference type="EC" id="2.1.1.74"/>
    </reaction>
</comment>
<keyword evidence="13" id="KW-1185">Reference proteome</keyword>
<evidence type="ECO:0000256" key="10">
    <source>
        <dbReference type="HAMAP-Rule" id="MF_01037"/>
    </source>
</evidence>
<dbReference type="PANTHER" id="PTHR11806">
    <property type="entry name" value="GLUCOSE INHIBITED DIVISION PROTEIN A"/>
    <property type="match status" value="1"/>
</dbReference>
<dbReference type="SUPFAM" id="SSF51905">
    <property type="entry name" value="FAD/NAD(P)-binding domain"/>
    <property type="match status" value="1"/>
</dbReference>
<comment type="cofactor">
    <cofactor evidence="1 10">
        <name>FAD</name>
        <dbReference type="ChEBI" id="CHEBI:57692"/>
    </cofactor>
</comment>
<dbReference type="Proteomes" id="UP001596108">
    <property type="component" value="Unassembled WGS sequence"/>
</dbReference>
<dbReference type="PANTHER" id="PTHR11806:SF2">
    <property type="entry name" value="METHYLENETETRAHYDROFOLATE--TRNA-(URACIL-5-)-METHYLTRANSFERASE TRMFO"/>
    <property type="match status" value="1"/>
</dbReference>
<comment type="similarity">
    <text evidence="10">Belongs to the MnmG family. TrmFO subfamily.</text>
</comment>
<evidence type="ECO:0000256" key="4">
    <source>
        <dbReference type="ARBA" id="ARBA00022630"/>
    </source>
</evidence>
<evidence type="ECO:0000313" key="13">
    <source>
        <dbReference type="Proteomes" id="UP001596108"/>
    </source>
</evidence>
<feature type="binding site" evidence="10">
    <location>
        <begin position="11"/>
        <end position="16"/>
    </location>
    <ligand>
        <name>FAD</name>
        <dbReference type="ChEBI" id="CHEBI:57692"/>
    </ligand>
</feature>
<keyword evidence="4 10" id="KW-0285">Flavoprotein</keyword>
<gene>
    <name evidence="10 12" type="primary">trmFO</name>
    <name evidence="12" type="ORF">ACFPQ4_23760</name>
</gene>
<dbReference type="EC" id="2.1.1.74" evidence="10"/>
<evidence type="ECO:0000313" key="12">
    <source>
        <dbReference type="EMBL" id="MFC5532444.1"/>
    </source>
</evidence>
<keyword evidence="9 10" id="KW-0520">NAD</keyword>
<keyword evidence="7 10" id="KW-0274">FAD</keyword>
<keyword evidence="6 10" id="KW-0819">tRNA processing</keyword>
<name>A0ABW0R7D8_9BACL</name>
<feature type="domain" description="MnmG N-terminal" evidence="11">
    <location>
        <begin position="7"/>
        <end position="369"/>
    </location>
</feature>
<dbReference type="InterPro" id="IPR002218">
    <property type="entry name" value="MnmG-rel"/>
</dbReference>
<dbReference type="NCBIfam" id="TIGR00137">
    <property type="entry name" value="gid_trmFO"/>
    <property type="match status" value="1"/>
</dbReference>
<dbReference type="EMBL" id="JBHSNC010000057">
    <property type="protein sequence ID" value="MFC5532444.1"/>
    <property type="molecule type" value="Genomic_DNA"/>
</dbReference>
<reference evidence="13" key="1">
    <citation type="journal article" date="2019" name="Int. J. Syst. Evol. Microbiol.">
        <title>The Global Catalogue of Microorganisms (GCM) 10K type strain sequencing project: providing services to taxonomists for standard genome sequencing and annotation.</title>
        <authorList>
            <consortium name="The Broad Institute Genomics Platform"/>
            <consortium name="The Broad Institute Genome Sequencing Center for Infectious Disease"/>
            <person name="Wu L."/>
            <person name="Ma J."/>
        </authorList>
    </citation>
    <scope>NUCLEOTIDE SEQUENCE [LARGE SCALE GENOMIC DNA]</scope>
    <source>
        <strain evidence="13">CGMCC 1.18578</strain>
    </source>
</reference>
<evidence type="ECO:0000256" key="2">
    <source>
        <dbReference type="ARBA" id="ARBA00022490"/>
    </source>
</evidence>
<dbReference type="GO" id="GO:0032259">
    <property type="term" value="P:methylation"/>
    <property type="evidence" value="ECO:0007669"/>
    <property type="project" value="UniProtKB-KW"/>
</dbReference>
<evidence type="ECO:0000256" key="9">
    <source>
        <dbReference type="ARBA" id="ARBA00023027"/>
    </source>
</evidence>
<dbReference type="NCBIfam" id="NF003739">
    <property type="entry name" value="PRK05335.1"/>
    <property type="match status" value="1"/>
</dbReference>
<keyword evidence="8 10" id="KW-0521">NADP</keyword>
<comment type="caution">
    <text evidence="12">The sequence shown here is derived from an EMBL/GenBank/DDBJ whole genome shotgun (WGS) entry which is preliminary data.</text>
</comment>
<evidence type="ECO:0000256" key="1">
    <source>
        <dbReference type="ARBA" id="ARBA00001974"/>
    </source>
</evidence>
<dbReference type="HAMAP" id="MF_01037">
    <property type="entry name" value="TrmFO"/>
    <property type="match status" value="1"/>
</dbReference>
<dbReference type="InterPro" id="IPR004417">
    <property type="entry name" value="TrmFO"/>
</dbReference>
<protein>
    <recommendedName>
        <fullName evidence="10">Methylenetetrahydrofolate--tRNA-(uracil-5-)-methyltransferase TrmFO</fullName>
        <ecNumber evidence="10">2.1.1.74</ecNumber>
    </recommendedName>
    <alternativeName>
        <fullName evidence="10">Folate-dependent tRNA (uracil-5-)-methyltransferase</fullName>
    </alternativeName>
    <alternativeName>
        <fullName evidence="10">Folate-dependent tRNA(M-5-U54)-methyltransferase</fullName>
    </alternativeName>
</protein>
<keyword evidence="3 10" id="KW-0489">Methyltransferase</keyword>
<keyword evidence="2 10" id="KW-0963">Cytoplasm</keyword>
<comment type="subcellular location">
    <subcellularLocation>
        <location evidence="10">Cytoplasm</location>
    </subcellularLocation>
</comment>
<evidence type="ECO:0000256" key="6">
    <source>
        <dbReference type="ARBA" id="ARBA00022694"/>
    </source>
</evidence>
<comment type="catalytic activity">
    <reaction evidence="10">
        <text>uridine(54) in tRNA + (6R)-5,10-methylene-5,6,7,8-tetrahydrofolate + NADH + H(+) = 5-methyluridine(54) in tRNA + (6S)-5,6,7,8-tetrahydrofolate + NAD(+)</text>
        <dbReference type="Rhea" id="RHEA:16873"/>
        <dbReference type="Rhea" id="RHEA-COMP:10167"/>
        <dbReference type="Rhea" id="RHEA-COMP:10193"/>
        <dbReference type="ChEBI" id="CHEBI:15378"/>
        <dbReference type="ChEBI" id="CHEBI:15636"/>
        <dbReference type="ChEBI" id="CHEBI:57453"/>
        <dbReference type="ChEBI" id="CHEBI:57540"/>
        <dbReference type="ChEBI" id="CHEBI:57945"/>
        <dbReference type="ChEBI" id="CHEBI:65315"/>
        <dbReference type="ChEBI" id="CHEBI:74447"/>
        <dbReference type="EC" id="2.1.1.74"/>
    </reaction>
</comment>
<sequence>MSTIKSVTVIGAGLAGSEAAWQIAKMGVPVTLYEMRPVRRTPAHHTDGFAELVCSNSLRANGLTNAVGVLKEEMRRLDSLILASADKHAVPAGGALAVDRDLFSGEVTRTLRGHPLITVINDEVKELPKDGIVVVATGPLTSPELSESIKQLMGEEYFYFFDAAAPIVEKESIDMDKVYLASRYDKGEAAYLNCPMTEAEFDVFYEALTTAEVAEVKEFEKEMYFEGCMPIEVMAKRGKQTVLFGPMKPVGLIDPRTGKLPHAVIQLRQDNAAGTLYNLVGFQTHLKWGEQKRVFSLIPGLENAEFVRFGVMHRNTFINSPKLLLPTYQFRGRESLFFAGQMTGVEGYVESAASGLIAGMNAARLALGMELLTLPSHTTLGSMAQYITTADFKHFQPMNANFGLFPPLGHRVRSKKEKNDAIAARALESVDALSAEIKGNENGNVSVH</sequence>
<evidence type="ECO:0000256" key="5">
    <source>
        <dbReference type="ARBA" id="ARBA00022679"/>
    </source>
</evidence>
<keyword evidence="5 10" id="KW-0808">Transferase</keyword>
<dbReference type="Pfam" id="PF01134">
    <property type="entry name" value="GIDA"/>
    <property type="match status" value="1"/>
</dbReference>
<comment type="function">
    <text evidence="10">Catalyzes the folate-dependent formation of 5-methyl-uridine at position 54 (M-5-U54) in all tRNAs.</text>
</comment>
<evidence type="ECO:0000256" key="7">
    <source>
        <dbReference type="ARBA" id="ARBA00022827"/>
    </source>
</evidence>
<dbReference type="InterPro" id="IPR036188">
    <property type="entry name" value="FAD/NAD-bd_sf"/>
</dbReference>
<organism evidence="12 13">
    <name type="scientific">Cohnella yongneupensis</name>
    <dbReference type="NCBI Taxonomy" id="425006"/>
    <lineage>
        <taxon>Bacteria</taxon>
        <taxon>Bacillati</taxon>
        <taxon>Bacillota</taxon>
        <taxon>Bacilli</taxon>
        <taxon>Bacillales</taxon>
        <taxon>Paenibacillaceae</taxon>
        <taxon>Cohnella</taxon>
    </lineage>
</organism>
<accession>A0ABW0R7D8</accession>
<dbReference type="InterPro" id="IPR020595">
    <property type="entry name" value="MnmG-rel_CS"/>
</dbReference>
<evidence type="ECO:0000256" key="3">
    <source>
        <dbReference type="ARBA" id="ARBA00022603"/>
    </source>
</evidence>
<dbReference type="Gene3D" id="3.50.50.60">
    <property type="entry name" value="FAD/NAD(P)-binding domain"/>
    <property type="match status" value="2"/>
</dbReference>
<dbReference type="RefSeq" id="WP_378114406.1">
    <property type="nucleotide sequence ID" value="NZ_JBHSNC010000057.1"/>
</dbReference>
<proteinExistence type="inferred from homology"/>
<dbReference type="PROSITE" id="PS01281">
    <property type="entry name" value="GIDA_2"/>
    <property type="match status" value="1"/>
</dbReference>
<evidence type="ECO:0000259" key="11">
    <source>
        <dbReference type="Pfam" id="PF01134"/>
    </source>
</evidence>